<protein>
    <submittedName>
        <fullName evidence="1">Uncharacterized protein</fullName>
    </submittedName>
</protein>
<gene>
    <name evidence="1" type="ORF">GCM10009090_13600</name>
</gene>
<proteinExistence type="predicted"/>
<dbReference type="EMBL" id="BNBA01000008">
    <property type="protein sequence ID" value="GHH51394.1"/>
    <property type="molecule type" value="Genomic_DNA"/>
</dbReference>
<name>A0A919F6Q1_9XANT</name>
<organism evidence="1 2">
    <name type="scientific">Xanthomonas boreopolis</name>
    <dbReference type="NCBI Taxonomy" id="86183"/>
    <lineage>
        <taxon>Bacteria</taxon>
        <taxon>Pseudomonadati</taxon>
        <taxon>Pseudomonadota</taxon>
        <taxon>Gammaproteobacteria</taxon>
        <taxon>Lysobacterales</taxon>
        <taxon>Lysobacteraceae</taxon>
        <taxon>Xanthomonas</taxon>
    </lineage>
</organism>
<reference evidence="1" key="2">
    <citation type="submission" date="2020-09" db="EMBL/GenBank/DDBJ databases">
        <authorList>
            <person name="Sun Q."/>
            <person name="Ohkuma M."/>
        </authorList>
    </citation>
    <scope>NUCLEOTIDE SEQUENCE</scope>
    <source>
        <strain evidence="1">JCM 13306</strain>
    </source>
</reference>
<reference evidence="1" key="1">
    <citation type="journal article" date="2014" name="Int. J. Syst. Evol. Microbiol.">
        <title>Complete genome sequence of Corynebacterium casei LMG S-19264T (=DSM 44701T), isolated from a smear-ripened cheese.</title>
        <authorList>
            <consortium name="US DOE Joint Genome Institute (JGI-PGF)"/>
            <person name="Walter F."/>
            <person name="Albersmeier A."/>
            <person name="Kalinowski J."/>
            <person name="Ruckert C."/>
        </authorList>
    </citation>
    <scope>NUCLEOTIDE SEQUENCE</scope>
    <source>
        <strain evidence="1">JCM 13306</strain>
    </source>
</reference>
<dbReference type="RefSeq" id="WP_140722843.1">
    <property type="nucleotide sequence ID" value="NZ_BNBA01000008.1"/>
</dbReference>
<accession>A0A919F6Q1</accession>
<dbReference type="Proteomes" id="UP000623958">
    <property type="component" value="Unassembled WGS sequence"/>
</dbReference>
<evidence type="ECO:0000313" key="2">
    <source>
        <dbReference type="Proteomes" id="UP000623958"/>
    </source>
</evidence>
<keyword evidence="2" id="KW-1185">Reference proteome</keyword>
<sequence>MNIWYWLLIAAGLAALLLGACAKAFSGNGSGIDYRRDGTGKTILLDTPGQRADAAMAYDANIAMERRGHRLSDGGTWNDRWLRIIKSVRRNSENPEWYVQYIVTKRREAGLPELVGLDDDPP</sequence>
<evidence type="ECO:0000313" key="1">
    <source>
        <dbReference type="EMBL" id="GHH51394.1"/>
    </source>
</evidence>
<dbReference type="AlphaFoldDB" id="A0A919F6Q1"/>
<comment type="caution">
    <text evidence="1">The sequence shown here is derived from an EMBL/GenBank/DDBJ whole genome shotgun (WGS) entry which is preliminary data.</text>
</comment>